<evidence type="ECO:0000256" key="1">
    <source>
        <dbReference type="ARBA" id="ARBA00006484"/>
    </source>
</evidence>
<dbReference type="NCBIfam" id="NF009464">
    <property type="entry name" value="PRK12824.1"/>
    <property type="match status" value="1"/>
</dbReference>
<dbReference type="InterPro" id="IPR036291">
    <property type="entry name" value="NAD(P)-bd_dom_sf"/>
</dbReference>
<dbReference type="AlphaFoldDB" id="A0A090AE09"/>
<sequence length="246" mass="26073">MANRVALVTGGTGGIGTEICKALANMGCRVAASWLAGVDDGETWQQNMQAAGYNFAIPEGNVADFEATAKMVKAVEEKLGPIEILVNCAGMTKDGFLHKMSKEQWDIVIRTDLDSVFNVTRQVINGMRDRNFGRIINISSVNGQKGQIGQTNYSAAKAGMHGFTMALAQESARKGITVNTVSPGYIATNMVAAMGEKIIKDMIAQIPVGRLGTPEEIARVVTFLAADESGFITGANIAINGGMHMG</sequence>
<name>A0A090AE09_9GAMM</name>
<comment type="similarity">
    <text evidence="1">Belongs to the short-chain dehydrogenases/reductases (SDR) family.</text>
</comment>
<organism evidence="4 5">
    <name type="scientific">Thioploca ingrica</name>
    <dbReference type="NCBI Taxonomy" id="40754"/>
    <lineage>
        <taxon>Bacteria</taxon>
        <taxon>Pseudomonadati</taxon>
        <taxon>Pseudomonadota</taxon>
        <taxon>Gammaproteobacteria</taxon>
        <taxon>Thiotrichales</taxon>
        <taxon>Thiotrichaceae</taxon>
        <taxon>Thioploca</taxon>
    </lineage>
</organism>
<accession>A0A090AE09</accession>
<dbReference type="InterPro" id="IPR050259">
    <property type="entry name" value="SDR"/>
</dbReference>
<dbReference type="GO" id="GO:0032787">
    <property type="term" value="P:monocarboxylic acid metabolic process"/>
    <property type="evidence" value="ECO:0007669"/>
    <property type="project" value="UniProtKB-ARBA"/>
</dbReference>
<dbReference type="KEGG" id="tig:THII_0837"/>
<dbReference type="Gene3D" id="3.40.50.720">
    <property type="entry name" value="NAD(P)-binding Rossmann-like Domain"/>
    <property type="match status" value="1"/>
</dbReference>
<gene>
    <name evidence="4" type="ORF">THII_0837</name>
</gene>
<dbReference type="GO" id="GO:0005737">
    <property type="term" value="C:cytoplasm"/>
    <property type="evidence" value="ECO:0007669"/>
    <property type="project" value="InterPro"/>
</dbReference>
<dbReference type="InterPro" id="IPR002347">
    <property type="entry name" value="SDR_fam"/>
</dbReference>
<protein>
    <submittedName>
        <fullName evidence="4">Acetoacetyl-CoA reductase</fullName>
    </submittedName>
</protein>
<dbReference type="GO" id="GO:0042619">
    <property type="term" value="P:poly-hydroxybutyrate biosynthetic process"/>
    <property type="evidence" value="ECO:0007669"/>
    <property type="project" value="InterPro"/>
</dbReference>
<feature type="domain" description="Ketoreductase" evidence="3">
    <location>
        <begin position="4"/>
        <end position="184"/>
    </location>
</feature>
<dbReference type="PRINTS" id="PR00081">
    <property type="entry name" value="GDHRDH"/>
</dbReference>
<dbReference type="PANTHER" id="PTHR42879:SF2">
    <property type="entry name" value="3-OXOACYL-[ACYL-CARRIER-PROTEIN] REDUCTASE FABG"/>
    <property type="match status" value="1"/>
</dbReference>
<dbReference type="InterPro" id="IPR057326">
    <property type="entry name" value="KR_dom"/>
</dbReference>
<reference evidence="4 5" key="1">
    <citation type="journal article" date="2014" name="ISME J.">
        <title>Ecophysiology of Thioploca ingrica as revealed by the complete genome sequence supplemented with proteomic evidence.</title>
        <authorList>
            <person name="Kojima H."/>
            <person name="Ogura Y."/>
            <person name="Yamamoto N."/>
            <person name="Togashi T."/>
            <person name="Mori H."/>
            <person name="Watanabe T."/>
            <person name="Nemoto F."/>
            <person name="Kurokawa K."/>
            <person name="Hayashi T."/>
            <person name="Fukui M."/>
        </authorList>
    </citation>
    <scope>NUCLEOTIDE SEQUENCE [LARGE SCALE GENOMIC DNA]</scope>
</reference>
<dbReference type="NCBIfam" id="TIGR01829">
    <property type="entry name" value="AcAcCoA_reduct"/>
    <property type="match status" value="1"/>
</dbReference>
<dbReference type="NCBIfam" id="NF009466">
    <property type="entry name" value="PRK12826.1-2"/>
    <property type="match status" value="1"/>
</dbReference>
<dbReference type="OrthoDB" id="9804774at2"/>
<keyword evidence="5" id="KW-1185">Reference proteome</keyword>
<evidence type="ECO:0000256" key="2">
    <source>
        <dbReference type="ARBA" id="ARBA00023002"/>
    </source>
</evidence>
<dbReference type="GO" id="GO:0018454">
    <property type="term" value="F:acetoacetyl-CoA reductase activity"/>
    <property type="evidence" value="ECO:0007669"/>
    <property type="project" value="InterPro"/>
</dbReference>
<dbReference type="STRING" id="40754.THII_0837"/>
<dbReference type="InterPro" id="IPR020904">
    <property type="entry name" value="Sc_DH/Rdtase_CS"/>
</dbReference>
<dbReference type="SMART" id="SM00822">
    <property type="entry name" value="PKS_KR"/>
    <property type="match status" value="1"/>
</dbReference>
<dbReference type="Pfam" id="PF13561">
    <property type="entry name" value="adh_short_C2"/>
    <property type="match status" value="1"/>
</dbReference>
<dbReference type="PANTHER" id="PTHR42879">
    <property type="entry name" value="3-OXOACYL-(ACYL-CARRIER-PROTEIN) REDUCTASE"/>
    <property type="match status" value="1"/>
</dbReference>
<dbReference type="PRINTS" id="PR00080">
    <property type="entry name" value="SDRFAMILY"/>
</dbReference>
<dbReference type="InterPro" id="IPR011283">
    <property type="entry name" value="Acetoacetyl-CoA_reductase"/>
</dbReference>
<dbReference type="EMBL" id="AP014633">
    <property type="protein sequence ID" value="BAP55134.1"/>
    <property type="molecule type" value="Genomic_DNA"/>
</dbReference>
<evidence type="ECO:0000259" key="3">
    <source>
        <dbReference type="SMART" id="SM00822"/>
    </source>
</evidence>
<dbReference type="HOGENOM" id="CLU_010194_1_3_6"/>
<proteinExistence type="inferred from homology"/>
<dbReference type="Proteomes" id="UP000031623">
    <property type="component" value="Chromosome"/>
</dbReference>
<dbReference type="PROSITE" id="PS00061">
    <property type="entry name" value="ADH_SHORT"/>
    <property type="match status" value="1"/>
</dbReference>
<evidence type="ECO:0000313" key="4">
    <source>
        <dbReference type="EMBL" id="BAP55134.1"/>
    </source>
</evidence>
<evidence type="ECO:0000313" key="5">
    <source>
        <dbReference type="Proteomes" id="UP000031623"/>
    </source>
</evidence>
<keyword evidence="2" id="KW-0560">Oxidoreductase</keyword>
<dbReference type="SUPFAM" id="SSF51735">
    <property type="entry name" value="NAD(P)-binding Rossmann-fold domains"/>
    <property type="match status" value="1"/>
</dbReference>
<dbReference type="FunFam" id="3.40.50.720:FF:000173">
    <property type="entry name" value="3-oxoacyl-[acyl-carrier protein] reductase"/>
    <property type="match status" value="1"/>
</dbReference>